<feature type="transmembrane region" description="Helical" evidence="9">
    <location>
        <begin position="84"/>
        <end position="103"/>
    </location>
</feature>
<dbReference type="GO" id="GO:0005886">
    <property type="term" value="C:plasma membrane"/>
    <property type="evidence" value="ECO:0007669"/>
    <property type="project" value="UniProtKB-SubCell"/>
</dbReference>
<keyword evidence="4 9" id="KW-1003">Cell membrane</keyword>
<dbReference type="HAMAP" id="MF_00024">
    <property type="entry name" value="CobD_CbiB"/>
    <property type="match status" value="1"/>
</dbReference>
<keyword evidence="11" id="KW-1185">Reference proteome</keyword>
<dbReference type="eggNOG" id="COG1270">
    <property type="taxonomic scope" value="Bacteria"/>
</dbReference>
<name>A0A074U0D8_9RHOB</name>
<dbReference type="AlphaFoldDB" id="A0A074U0D8"/>
<keyword evidence="6 9" id="KW-0812">Transmembrane</keyword>
<keyword evidence="5 9" id="KW-0169">Cobalamin biosynthesis</keyword>
<dbReference type="PANTHER" id="PTHR34308">
    <property type="entry name" value="COBALAMIN BIOSYNTHESIS PROTEIN CBIB"/>
    <property type="match status" value="1"/>
</dbReference>
<evidence type="ECO:0000313" key="11">
    <source>
        <dbReference type="Proteomes" id="UP000027725"/>
    </source>
</evidence>
<comment type="caution">
    <text evidence="10">The sequence shown here is derived from an EMBL/GenBank/DDBJ whole genome shotgun (WGS) entry which is preliminary data.</text>
</comment>
<evidence type="ECO:0000256" key="5">
    <source>
        <dbReference type="ARBA" id="ARBA00022573"/>
    </source>
</evidence>
<evidence type="ECO:0000256" key="4">
    <source>
        <dbReference type="ARBA" id="ARBA00022475"/>
    </source>
</evidence>
<organism evidence="10 11">
    <name type="scientific">Thioclava dalianensis</name>
    <dbReference type="NCBI Taxonomy" id="1185766"/>
    <lineage>
        <taxon>Bacteria</taxon>
        <taxon>Pseudomonadati</taxon>
        <taxon>Pseudomonadota</taxon>
        <taxon>Alphaproteobacteria</taxon>
        <taxon>Rhodobacterales</taxon>
        <taxon>Paracoccaceae</taxon>
        <taxon>Thioclava</taxon>
    </lineage>
</organism>
<dbReference type="EMBL" id="JHEH01000044">
    <property type="protein sequence ID" value="KEP68152.1"/>
    <property type="molecule type" value="Genomic_DNA"/>
</dbReference>
<dbReference type="GO" id="GO:0048472">
    <property type="term" value="F:threonine-phosphate decarboxylase activity"/>
    <property type="evidence" value="ECO:0007669"/>
    <property type="project" value="InterPro"/>
</dbReference>
<evidence type="ECO:0000256" key="1">
    <source>
        <dbReference type="ARBA" id="ARBA00004651"/>
    </source>
</evidence>
<dbReference type="Proteomes" id="UP000027725">
    <property type="component" value="Unassembled WGS sequence"/>
</dbReference>
<evidence type="ECO:0000256" key="7">
    <source>
        <dbReference type="ARBA" id="ARBA00022989"/>
    </source>
</evidence>
<gene>
    <name evidence="9" type="primary">cobD</name>
    <name evidence="10" type="ORF">DL1_14700</name>
</gene>
<dbReference type="PANTHER" id="PTHR34308:SF1">
    <property type="entry name" value="COBALAMIN BIOSYNTHESIS PROTEIN CBIB"/>
    <property type="match status" value="1"/>
</dbReference>
<dbReference type="NCBIfam" id="TIGR00380">
    <property type="entry name" value="cobal_cbiB"/>
    <property type="match status" value="1"/>
</dbReference>
<feature type="transmembrane region" description="Helical" evidence="9">
    <location>
        <begin position="294"/>
        <end position="314"/>
    </location>
</feature>
<comment type="similarity">
    <text evidence="3 9">Belongs to the CobD/CbiB family.</text>
</comment>
<comment type="function">
    <text evidence="9">Converts cobyric acid to cobinamide by the addition of aminopropanol on the F carboxylic group.</text>
</comment>
<keyword evidence="7 9" id="KW-1133">Transmembrane helix</keyword>
<reference evidence="10 11" key="1">
    <citation type="submission" date="2014-03" db="EMBL/GenBank/DDBJ databases">
        <title>The draft genome sequence of Thioclava dalianensis DLFJ1-1.</title>
        <authorList>
            <person name="Lai Q."/>
            <person name="Shao Z."/>
        </authorList>
    </citation>
    <scope>NUCLEOTIDE SEQUENCE [LARGE SCALE GENOMIC DNA]</scope>
    <source>
        <strain evidence="10 11">DLFJ1-1</strain>
    </source>
</reference>
<evidence type="ECO:0000313" key="10">
    <source>
        <dbReference type="EMBL" id="KEP68152.1"/>
    </source>
</evidence>
<dbReference type="RefSeq" id="WP_038069268.1">
    <property type="nucleotide sequence ID" value="NZ_FOVB01000005.1"/>
</dbReference>
<proteinExistence type="inferred from homology"/>
<dbReference type="UniPathway" id="UPA00148"/>
<dbReference type="STRING" id="1185766.SAMN05216224_10535"/>
<comment type="subcellular location">
    <subcellularLocation>
        <location evidence="1 9">Cell membrane</location>
        <topology evidence="1 9">Multi-pass membrane protein</topology>
    </subcellularLocation>
</comment>
<evidence type="ECO:0000256" key="6">
    <source>
        <dbReference type="ARBA" id="ARBA00022692"/>
    </source>
</evidence>
<comment type="caution">
    <text evidence="9">Lacks conserved residue(s) required for the propagation of feature annotation.</text>
</comment>
<accession>A0A074U0D8</accession>
<evidence type="ECO:0000256" key="9">
    <source>
        <dbReference type="HAMAP-Rule" id="MF_00024"/>
    </source>
</evidence>
<comment type="pathway">
    <text evidence="2 9">Cofactor biosynthesis; adenosylcobalamin biosynthesis.</text>
</comment>
<feature type="transmembrane region" description="Helical" evidence="9">
    <location>
        <begin position="26"/>
        <end position="44"/>
    </location>
</feature>
<evidence type="ECO:0000256" key="2">
    <source>
        <dbReference type="ARBA" id="ARBA00004953"/>
    </source>
</evidence>
<evidence type="ECO:0000256" key="3">
    <source>
        <dbReference type="ARBA" id="ARBA00006263"/>
    </source>
</evidence>
<sequence length="316" mass="33582">MSVLSMLIALGIDALCGWPAWLFARIGHPVTWLGAVITALERRWNRPSASNRFRFCAGLAVSLFVIALSVGLAMALSLWLPGGWLGAALAGILAWPLVAARAMHAHVAAVARTLRAGDLDGARRAVAMIVGRDPQRLDEAGVARAALESLAENASDGIVAPLFWGACFGLPGIAGYKAINTLDSMIGHRNARYEWFGKAAARIDDVANLIPARLTGLLFALCSRRPRAALRCMLREASQHRSPNAGWPEAALAAALDLRLSGPRHYGTELAQEPYVNAQGKDPRADDIARGLALYLRAMFALALLLGLSAAARIGG</sequence>
<evidence type="ECO:0000256" key="8">
    <source>
        <dbReference type="ARBA" id="ARBA00023136"/>
    </source>
</evidence>
<dbReference type="GO" id="GO:0009236">
    <property type="term" value="P:cobalamin biosynthetic process"/>
    <property type="evidence" value="ECO:0007669"/>
    <property type="project" value="UniProtKB-UniRule"/>
</dbReference>
<keyword evidence="8 9" id="KW-0472">Membrane</keyword>
<feature type="transmembrane region" description="Helical" evidence="9">
    <location>
        <begin position="56"/>
        <end position="78"/>
    </location>
</feature>
<protein>
    <recommendedName>
        <fullName evidence="9">Cobalamin biosynthesis protein CobD</fullName>
    </recommendedName>
</protein>
<dbReference type="GO" id="GO:0015420">
    <property type="term" value="F:ABC-type vitamin B12 transporter activity"/>
    <property type="evidence" value="ECO:0007669"/>
    <property type="project" value="UniProtKB-UniRule"/>
</dbReference>
<dbReference type="Pfam" id="PF03186">
    <property type="entry name" value="CobD_Cbib"/>
    <property type="match status" value="1"/>
</dbReference>
<dbReference type="InterPro" id="IPR004485">
    <property type="entry name" value="Cobalamin_biosynth_CobD/CbiB"/>
</dbReference>